<proteinExistence type="predicted"/>
<protein>
    <submittedName>
        <fullName evidence="1">Uncharacterized protein</fullName>
    </submittedName>
</protein>
<dbReference type="AlphaFoldDB" id="A0A7J9F7H1"/>
<reference evidence="1 2" key="1">
    <citation type="journal article" date="2019" name="Genome Biol. Evol.">
        <title>Insights into the evolution of the New World diploid cottons (Gossypium, subgenus Houzingenia) based on genome sequencing.</title>
        <authorList>
            <person name="Grover C.E."/>
            <person name="Arick M.A. 2nd"/>
            <person name="Thrash A."/>
            <person name="Conover J.L."/>
            <person name="Sanders W.S."/>
            <person name="Peterson D.G."/>
            <person name="Frelichowski J.E."/>
            <person name="Scheffler J.A."/>
            <person name="Scheffler B.E."/>
            <person name="Wendel J.F."/>
        </authorList>
    </citation>
    <scope>NUCLEOTIDE SEQUENCE [LARGE SCALE GENOMIC DNA]</scope>
    <source>
        <strain evidence="1">8</strain>
        <tissue evidence="1">Leaf</tissue>
    </source>
</reference>
<accession>A0A7J9F7H1</accession>
<dbReference type="EMBL" id="JABEZW010000012">
    <property type="protein sequence ID" value="MBA0781249.1"/>
    <property type="molecule type" value="Genomic_DNA"/>
</dbReference>
<keyword evidence="2" id="KW-1185">Reference proteome</keyword>
<evidence type="ECO:0000313" key="2">
    <source>
        <dbReference type="Proteomes" id="UP000593568"/>
    </source>
</evidence>
<sequence length="117" mass="13378">MQELKTTGEFYAKLCDLTNQAFALRSKYSNSKLVRKRQALLKIEQHLKDPLDMLADWRLLPMLGSSNDTIASRIKKAGRIKLGGKLSLALLDLKNLPYLELSNNDFDPTQIPNWFRA</sequence>
<organism evidence="1 2">
    <name type="scientific">Gossypium trilobum</name>
    <dbReference type="NCBI Taxonomy" id="34281"/>
    <lineage>
        <taxon>Eukaryota</taxon>
        <taxon>Viridiplantae</taxon>
        <taxon>Streptophyta</taxon>
        <taxon>Embryophyta</taxon>
        <taxon>Tracheophyta</taxon>
        <taxon>Spermatophyta</taxon>
        <taxon>Magnoliopsida</taxon>
        <taxon>eudicotyledons</taxon>
        <taxon>Gunneridae</taxon>
        <taxon>Pentapetalae</taxon>
        <taxon>rosids</taxon>
        <taxon>malvids</taxon>
        <taxon>Malvales</taxon>
        <taxon>Malvaceae</taxon>
        <taxon>Malvoideae</taxon>
        <taxon>Gossypium</taxon>
    </lineage>
</organism>
<evidence type="ECO:0000313" key="1">
    <source>
        <dbReference type="EMBL" id="MBA0781249.1"/>
    </source>
</evidence>
<dbReference type="Gene3D" id="3.80.10.10">
    <property type="entry name" value="Ribonuclease Inhibitor"/>
    <property type="match status" value="1"/>
</dbReference>
<name>A0A7J9F7H1_9ROSI</name>
<dbReference type="InterPro" id="IPR032675">
    <property type="entry name" value="LRR_dom_sf"/>
</dbReference>
<gene>
    <name evidence="1" type="ORF">Gotri_002190</name>
</gene>
<comment type="caution">
    <text evidence="1">The sequence shown here is derived from an EMBL/GenBank/DDBJ whole genome shotgun (WGS) entry which is preliminary data.</text>
</comment>
<dbReference type="Proteomes" id="UP000593568">
    <property type="component" value="Unassembled WGS sequence"/>
</dbReference>